<organism evidence="4 5">
    <name type="scientific">Paenibacillus solanacearum</name>
    <dbReference type="NCBI Taxonomy" id="2048548"/>
    <lineage>
        <taxon>Bacteria</taxon>
        <taxon>Bacillati</taxon>
        <taxon>Bacillota</taxon>
        <taxon>Bacilli</taxon>
        <taxon>Bacillales</taxon>
        <taxon>Paenibacillaceae</taxon>
        <taxon>Paenibacillus</taxon>
    </lineage>
</organism>
<reference evidence="4" key="1">
    <citation type="submission" date="2021-06" db="EMBL/GenBank/DDBJ databases">
        <authorList>
            <person name="Criscuolo A."/>
        </authorList>
    </citation>
    <scope>NUCLEOTIDE SEQUENCE</scope>
    <source>
        <strain evidence="4">CIP111600</strain>
    </source>
</reference>
<dbReference type="InterPro" id="IPR000873">
    <property type="entry name" value="AMP-dep_synth/lig_dom"/>
</dbReference>
<dbReference type="SMART" id="SM00563">
    <property type="entry name" value="PlsC"/>
    <property type="match status" value="1"/>
</dbReference>
<dbReference type="Proteomes" id="UP000693672">
    <property type="component" value="Unassembled WGS sequence"/>
</dbReference>
<dbReference type="EMBL" id="CAJVAS010000012">
    <property type="protein sequence ID" value="CAG7629746.1"/>
    <property type="molecule type" value="Genomic_DNA"/>
</dbReference>
<accession>A0A916K5M5</accession>
<dbReference type="AlphaFoldDB" id="A0A916K5M5"/>
<evidence type="ECO:0000259" key="3">
    <source>
        <dbReference type="SMART" id="SM00563"/>
    </source>
</evidence>
<dbReference type="Pfam" id="PF01553">
    <property type="entry name" value="Acyltransferase"/>
    <property type="match status" value="1"/>
</dbReference>
<gene>
    <name evidence="4" type="primary">aas</name>
    <name evidence="4" type="ORF">PAESOLCIP111_03132</name>
</gene>
<dbReference type="Pfam" id="PF00501">
    <property type="entry name" value="AMP-binding"/>
    <property type="match status" value="1"/>
</dbReference>
<dbReference type="PROSITE" id="PS00455">
    <property type="entry name" value="AMP_BINDING"/>
    <property type="match status" value="1"/>
</dbReference>
<feature type="domain" description="Phospholipid/glycerol acyltransferase" evidence="3">
    <location>
        <begin position="48"/>
        <end position="158"/>
    </location>
</feature>
<dbReference type="GO" id="GO:0016746">
    <property type="term" value="F:acyltransferase activity"/>
    <property type="evidence" value="ECO:0007669"/>
    <property type="project" value="InterPro"/>
</dbReference>
<protein>
    <submittedName>
        <fullName evidence="4">Bifunctional protein Aas</fullName>
    </submittedName>
</protein>
<evidence type="ECO:0000256" key="1">
    <source>
        <dbReference type="ARBA" id="ARBA00006432"/>
    </source>
</evidence>
<dbReference type="GO" id="GO:0031956">
    <property type="term" value="F:medium-chain fatty acid-CoA ligase activity"/>
    <property type="evidence" value="ECO:0007669"/>
    <property type="project" value="TreeGrafter"/>
</dbReference>
<keyword evidence="5" id="KW-1185">Reference proteome</keyword>
<sequence>MNSIVKNVSKHIFFVILSALLPLVKRIVKWMFRLKVTGIENLEVTGKTIIVPNHVSLLDPIILALFLPKHVAFAVNTGISRKFSWIMMFRQTVAVDPMNPYSVRKMLRGINTGQPLCIFPEGRINVASGGAMMKVYGGIGYLALSTGAQVYPVAINGLEYSKLSYLKGKLRQSWRPRVTISVGKPFTVADPSSDLMRVKKERATEYIRSRMIDHLVRSRLKPNVNFFNELIDMAQVHGPSFIVCEDAVPLDAGKPAAALSYSRLLKTAYVLGSRLKQVLASDKRVGVLLPNSAAHMVVLFALFRIGKTPAMINYSAGRQAILDACETGDLEYILTSEAFVNKAGLHDVIAALSLNYRIVYMEEVRGTLRWTNKASGFLDYLLKRSVPEGDPEIVLFTSGSESKPKGVCLTHGSLYANIQQARAVIPFNSTDRILGALPLFHSLGLCTHMFLPIVTGLKVYMYPSPLHYKVIPELVYDKNITILIGTPTFLAAYARTAHPTDFSHSLKYVIAGAEKLKDEIRQTWQDKFHITVMEGYGTTETSPIISLNTKTDYRKGSVGRLLPATEYRLQPVPGIDNGGNLIVSGPQVMKGYLIHGKGFVPCSGEHETGDLAVADFAGATLQTPYLYLKDRIKRIAKIGGEMVPLNLVEEIMTGMMEGAVCAAVSIPDARKGERVIMYHTDPDAKFSALKERFKASGHSPLFMPSQLRYIDKLPLLGSGKTDYVALKQLALQDDEGTNAI</sequence>
<dbReference type="PANTHER" id="PTHR43201">
    <property type="entry name" value="ACYL-COA SYNTHETASE"/>
    <property type="match status" value="1"/>
</dbReference>
<name>A0A916K5M5_9BACL</name>
<dbReference type="InterPro" id="IPR002123">
    <property type="entry name" value="Plipid/glycerol_acylTrfase"/>
</dbReference>
<dbReference type="RefSeq" id="WP_218092887.1">
    <property type="nucleotide sequence ID" value="NZ_CAJVAS010000012.1"/>
</dbReference>
<dbReference type="GO" id="GO:0006631">
    <property type="term" value="P:fatty acid metabolic process"/>
    <property type="evidence" value="ECO:0007669"/>
    <property type="project" value="TreeGrafter"/>
</dbReference>
<comment type="caution">
    <text evidence="4">The sequence shown here is derived from an EMBL/GenBank/DDBJ whole genome shotgun (WGS) entry which is preliminary data.</text>
</comment>
<dbReference type="CDD" id="cd07989">
    <property type="entry name" value="LPLAT_AGPAT-like"/>
    <property type="match status" value="1"/>
</dbReference>
<evidence type="ECO:0000313" key="4">
    <source>
        <dbReference type="EMBL" id="CAG7629746.1"/>
    </source>
</evidence>
<keyword evidence="2" id="KW-0436">Ligase</keyword>
<proteinExistence type="inferred from homology"/>
<dbReference type="PANTHER" id="PTHR43201:SF5">
    <property type="entry name" value="MEDIUM-CHAIN ACYL-COA LIGASE ACSF2, MITOCHONDRIAL"/>
    <property type="match status" value="1"/>
</dbReference>
<evidence type="ECO:0000313" key="5">
    <source>
        <dbReference type="Proteomes" id="UP000693672"/>
    </source>
</evidence>
<comment type="similarity">
    <text evidence="1">Belongs to the ATP-dependent AMP-binding enzyme family.</text>
</comment>
<dbReference type="InterPro" id="IPR020845">
    <property type="entry name" value="AMP-binding_CS"/>
</dbReference>
<evidence type="ECO:0000256" key="2">
    <source>
        <dbReference type="ARBA" id="ARBA00022598"/>
    </source>
</evidence>